<dbReference type="RefSeq" id="WP_154424240.1">
    <property type="nucleotide sequence ID" value="NZ_VUNN01000001.1"/>
</dbReference>
<dbReference type="Pfam" id="PF00171">
    <property type="entry name" value="Aldedh"/>
    <property type="match status" value="1"/>
</dbReference>
<keyword evidence="5 7" id="KW-0560">Oxidoreductase</keyword>
<dbReference type="GO" id="GO:0055129">
    <property type="term" value="P:L-proline biosynthetic process"/>
    <property type="evidence" value="ECO:0007669"/>
    <property type="project" value="UniProtKB-UniRule"/>
</dbReference>
<dbReference type="InterPro" id="IPR000965">
    <property type="entry name" value="GPR_dom"/>
</dbReference>
<dbReference type="GO" id="GO:0005737">
    <property type="term" value="C:cytoplasm"/>
    <property type="evidence" value="ECO:0007669"/>
    <property type="project" value="UniProtKB-SubCell"/>
</dbReference>
<keyword evidence="4 7" id="KW-0521">NADP</keyword>
<dbReference type="PANTHER" id="PTHR11063:SF8">
    <property type="entry name" value="DELTA-1-PYRROLINE-5-CARBOXYLATE SYNTHASE"/>
    <property type="match status" value="1"/>
</dbReference>
<dbReference type="GO" id="GO:0004350">
    <property type="term" value="F:glutamate-5-semialdehyde dehydrogenase activity"/>
    <property type="evidence" value="ECO:0007669"/>
    <property type="project" value="UniProtKB-UniRule"/>
</dbReference>
<dbReference type="AlphaFoldDB" id="A0A7X2PBC1"/>
<dbReference type="InterPro" id="IPR016163">
    <property type="entry name" value="Ald_DH_C"/>
</dbReference>
<name>A0A7X2PBC1_9SPIO</name>
<dbReference type="InterPro" id="IPR012134">
    <property type="entry name" value="Glu-5-SA_DH"/>
</dbReference>
<dbReference type="PROSITE" id="PS01223">
    <property type="entry name" value="PROA"/>
    <property type="match status" value="1"/>
</dbReference>
<dbReference type="PANTHER" id="PTHR11063">
    <property type="entry name" value="GLUTAMATE SEMIALDEHYDE DEHYDROGENASE"/>
    <property type="match status" value="1"/>
</dbReference>
<dbReference type="Gene3D" id="3.40.605.10">
    <property type="entry name" value="Aldehyde Dehydrogenase, Chain A, domain 1"/>
    <property type="match status" value="1"/>
</dbReference>
<dbReference type="InterPro" id="IPR015590">
    <property type="entry name" value="Aldehyde_DH_dom"/>
</dbReference>
<comment type="function">
    <text evidence="7">Catalyzes the NADPH-dependent reduction of L-glutamate 5-phosphate into L-glutamate 5-semialdehyde and phosphate. The product spontaneously undergoes cyclization to form 1-pyrroline-5-carboxylate.</text>
</comment>
<evidence type="ECO:0000313" key="10">
    <source>
        <dbReference type="Proteomes" id="UP000460549"/>
    </source>
</evidence>
<evidence type="ECO:0000256" key="1">
    <source>
        <dbReference type="ARBA" id="ARBA00004985"/>
    </source>
</evidence>
<evidence type="ECO:0000256" key="2">
    <source>
        <dbReference type="ARBA" id="ARBA00022605"/>
    </source>
</evidence>
<dbReference type="Proteomes" id="UP000460549">
    <property type="component" value="Unassembled WGS sequence"/>
</dbReference>
<dbReference type="InterPro" id="IPR020593">
    <property type="entry name" value="G-glutamylP_reductase_CS"/>
</dbReference>
<keyword evidence="3 7" id="KW-0641">Proline biosynthesis</keyword>
<comment type="pathway">
    <text evidence="1 7">Amino-acid biosynthesis; L-proline biosynthesis; L-glutamate 5-semialdehyde from L-glutamate: step 2/2.</text>
</comment>
<dbReference type="InterPro" id="IPR016161">
    <property type="entry name" value="Ald_DH/histidinol_DH"/>
</dbReference>
<protein>
    <recommendedName>
        <fullName evidence="7">Gamma-glutamyl phosphate reductase</fullName>
        <shortName evidence="7">GPR</shortName>
        <ecNumber evidence="7">1.2.1.41</ecNumber>
    </recommendedName>
    <alternativeName>
        <fullName evidence="7">Glutamate-5-semialdehyde dehydrogenase</fullName>
    </alternativeName>
    <alternativeName>
        <fullName evidence="7">Glutamyl-gamma-semialdehyde dehydrogenase</fullName>
        <shortName evidence="7">GSA dehydrogenase</shortName>
    </alternativeName>
</protein>
<dbReference type="SUPFAM" id="SSF53720">
    <property type="entry name" value="ALDH-like"/>
    <property type="match status" value="1"/>
</dbReference>
<dbReference type="CDD" id="cd07079">
    <property type="entry name" value="ALDH_F18-19_ProA-GPR"/>
    <property type="match status" value="1"/>
</dbReference>
<evidence type="ECO:0000256" key="6">
    <source>
        <dbReference type="ARBA" id="ARBA00049024"/>
    </source>
</evidence>
<accession>A0A7X2PBC1</accession>
<evidence type="ECO:0000313" key="9">
    <source>
        <dbReference type="EMBL" id="MSU05343.1"/>
    </source>
</evidence>
<evidence type="ECO:0000256" key="4">
    <source>
        <dbReference type="ARBA" id="ARBA00022857"/>
    </source>
</evidence>
<sequence length="422" mass="46603">METQQRIKDVRRSALTLSLMSDQERNSLIDKIKDALDSNREYLIEENKKDLFSAKEKGISDSVLHRLVFDDSKINSCISSLIAVKKLECPTGKIIAKRELDEGLILEKVTYPLGVIGMVFEARPDAMVQIISLALKSGNGIILKGGSEAFNTNRAIRKVIHEKLKSDDYILLLESHQDVDDMLKMDKDIDLIIPRGSNKFVKYCMDHTNIPVMGHADGICSIYVSDKADLALATPIIVDSKIQYPAACNAVETILVNNNIASSYLPVLKKALEEKGVKIHGDEEVSAIIDCIPSSEDEYDREYLALELNIKIVGSIEEAINHIAAHSSHHTDCIISTDQKEIDTFYSSVDSADVFSNCSTRFADGFRFGLGAEVGISTGKLHARGPVGLEGLTTYKYQLSGSGQIVKDYAAGTKQFTHKELM</sequence>
<evidence type="ECO:0000256" key="5">
    <source>
        <dbReference type="ARBA" id="ARBA00023002"/>
    </source>
</evidence>
<dbReference type="HAMAP" id="MF_00412">
    <property type="entry name" value="ProA"/>
    <property type="match status" value="1"/>
</dbReference>
<evidence type="ECO:0000256" key="7">
    <source>
        <dbReference type="HAMAP-Rule" id="MF_00412"/>
    </source>
</evidence>
<keyword evidence="7" id="KW-0963">Cytoplasm</keyword>
<dbReference type="NCBIfam" id="NF001221">
    <property type="entry name" value="PRK00197.1"/>
    <property type="match status" value="1"/>
</dbReference>
<dbReference type="InterPro" id="IPR016162">
    <property type="entry name" value="Ald_DH_N"/>
</dbReference>
<dbReference type="Gene3D" id="3.40.309.10">
    <property type="entry name" value="Aldehyde Dehydrogenase, Chain A, domain 2"/>
    <property type="match status" value="1"/>
</dbReference>
<evidence type="ECO:0000256" key="3">
    <source>
        <dbReference type="ARBA" id="ARBA00022650"/>
    </source>
</evidence>
<feature type="domain" description="Aldehyde dehydrogenase" evidence="8">
    <location>
        <begin position="11"/>
        <end position="279"/>
    </location>
</feature>
<dbReference type="PIRSF" id="PIRSF000151">
    <property type="entry name" value="GPR"/>
    <property type="match status" value="1"/>
</dbReference>
<proteinExistence type="inferred from homology"/>
<comment type="caution">
    <text evidence="9">The sequence shown here is derived from an EMBL/GenBank/DDBJ whole genome shotgun (WGS) entry which is preliminary data.</text>
</comment>
<dbReference type="GO" id="GO:0050661">
    <property type="term" value="F:NADP binding"/>
    <property type="evidence" value="ECO:0007669"/>
    <property type="project" value="InterPro"/>
</dbReference>
<dbReference type="UniPathway" id="UPA00098">
    <property type="reaction ID" value="UER00360"/>
</dbReference>
<keyword evidence="10" id="KW-1185">Reference proteome</keyword>
<dbReference type="EC" id="1.2.1.41" evidence="7"/>
<reference evidence="9 10" key="1">
    <citation type="submission" date="2019-08" db="EMBL/GenBank/DDBJ databases">
        <title>In-depth cultivation of the pig gut microbiome towards novel bacterial diversity and tailored functional studies.</title>
        <authorList>
            <person name="Wylensek D."/>
            <person name="Hitch T.C.A."/>
            <person name="Clavel T."/>
        </authorList>
    </citation>
    <scope>NUCLEOTIDE SEQUENCE [LARGE SCALE GENOMIC DNA]</scope>
    <source>
        <strain evidence="9 10">NM-380-WT-3C1</strain>
    </source>
</reference>
<dbReference type="FunFam" id="3.40.309.10:FF:000006">
    <property type="entry name" value="Gamma-glutamyl phosphate reductase"/>
    <property type="match status" value="1"/>
</dbReference>
<evidence type="ECO:0000259" key="8">
    <source>
        <dbReference type="Pfam" id="PF00171"/>
    </source>
</evidence>
<keyword evidence="2 7" id="KW-0028">Amino-acid biosynthesis</keyword>
<dbReference type="NCBIfam" id="TIGR00407">
    <property type="entry name" value="proA"/>
    <property type="match status" value="1"/>
</dbReference>
<organism evidence="9 10">
    <name type="scientific">Bullifex porci</name>
    <dbReference type="NCBI Taxonomy" id="2606638"/>
    <lineage>
        <taxon>Bacteria</taxon>
        <taxon>Pseudomonadati</taxon>
        <taxon>Spirochaetota</taxon>
        <taxon>Spirochaetia</taxon>
        <taxon>Spirochaetales</taxon>
        <taxon>Spirochaetaceae</taxon>
        <taxon>Bullifex</taxon>
    </lineage>
</organism>
<dbReference type="EMBL" id="VUNN01000001">
    <property type="protein sequence ID" value="MSU05343.1"/>
    <property type="molecule type" value="Genomic_DNA"/>
</dbReference>
<comment type="subcellular location">
    <subcellularLocation>
        <location evidence="7">Cytoplasm</location>
    </subcellularLocation>
</comment>
<gene>
    <name evidence="7" type="primary">proA</name>
    <name evidence="9" type="ORF">FYJ80_00885</name>
</gene>
<comment type="similarity">
    <text evidence="7">Belongs to the gamma-glutamyl phosphate reductase family.</text>
</comment>
<comment type="catalytic activity">
    <reaction evidence="6 7">
        <text>L-glutamate 5-semialdehyde + phosphate + NADP(+) = L-glutamyl 5-phosphate + NADPH + H(+)</text>
        <dbReference type="Rhea" id="RHEA:19541"/>
        <dbReference type="ChEBI" id="CHEBI:15378"/>
        <dbReference type="ChEBI" id="CHEBI:43474"/>
        <dbReference type="ChEBI" id="CHEBI:57783"/>
        <dbReference type="ChEBI" id="CHEBI:58066"/>
        <dbReference type="ChEBI" id="CHEBI:58274"/>
        <dbReference type="ChEBI" id="CHEBI:58349"/>
        <dbReference type="EC" id="1.2.1.41"/>
    </reaction>
</comment>